<evidence type="ECO:0000313" key="4">
    <source>
        <dbReference type="Proteomes" id="UP001153954"/>
    </source>
</evidence>
<accession>A0AAU9UNX4</accession>
<reference evidence="3" key="1">
    <citation type="submission" date="2022-03" db="EMBL/GenBank/DDBJ databases">
        <authorList>
            <person name="Tunstrom K."/>
        </authorList>
    </citation>
    <scope>NUCLEOTIDE SEQUENCE</scope>
</reference>
<sequence>MSRENKNNWLCQACKNKIPKQDNTDTPVRGESSHKPHSPPDFSYVTSRNKIRVHGNRELFSDQINQDLKSTSNMTLEADTFNCPSCSLSKTDKRCIVRDELKIIFDDFQGTFLKNLELKNKELIEQIEQITSSLNFMEEKYEEVRRDVANKFESLRKLEAENKELINTVSELSSRLVQVEQHSRASNVEIHCVPEHRSENLVTVVKQIASVTNYQLGEVNICQVSNTFTRCRGLQIRL</sequence>
<keyword evidence="1" id="KW-0175">Coiled coil</keyword>
<dbReference type="EMBL" id="CAKOGL010000021">
    <property type="protein sequence ID" value="CAH2099354.1"/>
    <property type="molecule type" value="Genomic_DNA"/>
</dbReference>
<protein>
    <submittedName>
        <fullName evidence="3">Uncharacterized protein</fullName>
    </submittedName>
</protein>
<feature type="region of interest" description="Disordered" evidence="2">
    <location>
        <begin position="18"/>
        <end position="43"/>
    </location>
</feature>
<comment type="caution">
    <text evidence="3">The sequence shown here is derived from an EMBL/GenBank/DDBJ whole genome shotgun (WGS) entry which is preliminary data.</text>
</comment>
<evidence type="ECO:0000313" key="3">
    <source>
        <dbReference type="EMBL" id="CAH2099354.1"/>
    </source>
</evidence>
<gene>
    <name evidence="3" type="ORF">EEDITHA_LOCUS14345</name>
</gene>
<keyword evidence="4" id="KW-1185">Reference proteome</keyword>
<organism evidence="3 4">
    <name type="scientific">Euphydryas editha</name>
    <name type="common">Edith's checkerspot</name>
    <dbReference type="NCBI Taxonomy" id="104508"/>
    <lineage>
        <taxon>Eukaryota</taxon>
        <taxon>Metazoa</taxon>
        <taxon>Ecdysozoa</taxon>
        <taxon>Arthropoda</taxon>
        <taxon>Hexapoda</taxon>
        <taxon>Insecta</taxon>
        <taxon>Pterygota</taxon>
        <taxon>Neoptera</taxon>
        <taxon>Endopterygota</taxon>
        <taxon>Lepidoptera</taxon>
        <taxon>Glossata</taxon>
        <taxon>Ditrysia</taxon>
        <taxon>Papilionoidea</taxon>
        <taxon>Nymphalidae</taxon>
        <taxon>Nymphalinae</taxon>
        <taxon>Euphydryas</taxon>
    </lineage>
</organism>
<proteinExistence type="predicted"/>
<dbReference type="AlphaFoldDB" id="A0AAU9UNX4"/>
<evidence type="ECO:0000256" key="2">
    <source>
        <dbReference type="SAM" id="MobiDB-lite"/>
    </source>
</evidence>
<feature type="coiled-coil region" evidence="1">
    <location>
        <begin position="113"/>
        <end position="182"/>
    </location>
</feature>
<dbReference type="Proteomes" id="UP001153954">
    <property type="component" value="Unassembled WGS sequence"/>
</dbReference>
<name>A0AAU9UNX4_EUPED</name>
<evidence type="ECO:0000256" key="1">
    <source>
        <dbReference type="SAM" id="Coils"/>
    </source>
</evidence>